<keyword evidence="1" id="KW-1133">Transmembrane helix</keyword>
<keyword evidence="3" id="KW-1185">Reference proteome</keyword>
<keyword evidence="1" id="KW-0812">Transmembrane</keyword>
<accession>A0A9K3IAA2</accession>
<dbReference type="Proteomes" id="UP000215914">
    <property type="component" value="Unassembled WGS sequence"/>
</dbReference>
<reference evidence="2" key="2">
    <citation type="submission" date="2020-06" db="EMBL/GenBank/DDBJ databases">
        <title>Helianthus annuus Genome sequencing and assembly Release 2.</title>
        <authorList>
            <person name="Gouzy J."/>
            <person name="Langlade N."/>
            <person name="Munos S."/>
        </authorList>
    </citation>
    <scope>NUCLEOTIDE SEQUENCE</scope>
    <source>
        <tissue evidence="2">Leaves</tissue>
    </source>
</reference>
<dbReference type="AlphaFoldDB" id="A0A9K3IAA2"/>
<reference evidence="2" key="1">
    <citation type="journal article" date="2017" name="Nature">
        <title>The sunflower genome provides insights into oil metabolism, flowering and Asterid evolution.</title>
        <authorList>
            <person name="Badouin H."/>
            <person name="Gouzy J."/>
            <person name="Grassa C.J."/>
            <person name="Murat F."/>
            <person name="Staton S.E."/>
            <person name="Cottret L."/>
            <person name="Lelandais-Briere C."/>
            <person name="Owens G.L."/>
            <person name="Carrere S."/>
            <person name="Mayjonade B."/>
            <person name="Legrand L."/>
            <person name="Gill N."/>
            <person name="Kane N.C."/>
            <person name="Bowers J.E."/>
            <person name="Hubner S."/>
            <person name="Bellec A."/>
            <person name="Berard A."/>
            <person name="Berges H."/>
            <person name="Blanchet N."/>
            <person name="Boniface M.C."/>
            <person name="Brunel D."/>
            <person name="Catrice O."/>
            <person name="Chaidir N."/>
            <person name="Claudel C."/>
            <person name="Donnadieu C."/>
            <person name="Faraut T."/>
            <person name="Fievet G."/>
            <person name="Helmstetter N."/>
            <person name="King M."/>
            <person name="Knapp S.J."/>
            <person name="Lai Z."/>
            <person name="Le Paslier M.C."/>
            <person name="Lippi Y."/>
            <person name="Lorenzon L."/>
            <person name="Mandel J.R."/>
            <person name="Marage G."/>
            <person name="Marchand G."/>
            <person name="Marquand E."/>
            <person name="Bret-Mestries E."/>
            <person name="Morien E."/>
            <person name="Nambeesan S."/>
            <person name="Nguyen T."/>
            <person name="Pegot-Espagnet P."/>
            <person name="Pouilly N."/>
            <person name="Raftis F."/>
            <person name="Sallet E."/>
            <person name="Schiex T."/>
            <person name="Thomas J."/>
            <person name="Vandecasteele C."/>
            <person name="Vares D."/>
            <person name="Vear F."/>
            <person name="Vautrin S."/>
            <person name="Crespi M."/>
            <person name="Mangin B."/>
            <person name="Burke J.M."/>
            <person name="Salse J."/>
            <person name="Munos S."/>
            <person name="Vincourt P."/>
            <person name="Rieseberg L.H."/>
            <person name="Langlade N.B."/>
        </authorList>
    </citation>
    <scope>NUCLEOTIDE SEQUENCE</scope>
    <source>
        <tissue evidence="2">Leaves</tissue>
    </source>
</reference>
<gene>
    <name evidence="2" type="ORF">HanXRQr2_Chr09g0412991</name>
</gene>
<name>A0A9K3IAA2_HELAN</name>
<evidence type="ECO:0000313" key="3">
    <source>
        <dbReference type="Proteomes" id="UP000215914"/>
    </source>
</evidence>
<keyword evidence="1" id="KW-0472">Membrane</keyword>
<dbReference type="EMBL" id="MNCJ02000324">
    <property type="protein sequence ID" value="KAF5793047.1"/>
    <property type="molecule type" value="Genomic_DNA"/>
</dbReference>
<protein>
    <submittedName>
        <fullName evidence="2">Uncharacterized protein</fullName>
    </submittedName>
</protein>
<proteinExistence type="predicted"/>
<comment type="caution">
    <text evidence="2">The sequence shown here is derived from an EMBL/GenBank/DDBJ whole genome shotgun (WGS) entry which is preliminary data.</text>
</comment>
<evidence type="ECO:0000313" key="2">
    <source>
        <dbReference type="EMBL" id="KAF5793047.1"/>
    </source>
</evidence>
<sequence>MFGDNVGRFDNIFSSFGGGSGRSYGSGGGVRSGTRKLPDLERNLPYHDKAPFNHSVVVRIFFGCLHIKAAIIKEVNPLILVLVLCIFEICLLVDIGKYPYLMGQFPLIRW</sequence>
<organism evidence="2 3">
    <name type="scientific">Helianthus annuus</name>
    <name type="common">Common sunflower</name>
    <dbReference type="NCBI Taxonomy" id="4232"/>
    <lineage>
        <taxon>Eukaryota</taxon>
        <taxon>Viridiplantae</taxon>
        <taxon>Streptophyta</taxon>
        <taxon>Embryophyta</taxon>
        <taxon>Tracheophyta</taxon>
        <taxon>Spermatophyta</taxon>
        <taxon>Magnoliopsida</taxon>
        <taxon>eudicotyledons</taxon>
        <taxon>Gunneridae</taxon>
        <taxon>Pentapetalae</taxon>
        <taxon>asterids</taxon>
        <taxon>campanulids</taxon>
        <taxon>Asterales</taxon>
        <taxon>Asteraceae</taxon>
        <taxon>Asteroideae</taxon>
        <taxon>Heliantheae alliance</taxon>
        <taxon>Heliantheae</taxon>
        <taxon>Helianthus</taxon>
    </lineage>
</organism>
<feature type="transmembrane region" description="Helical" evidence="1">
    <location>
        <begin position="78"/>
        <end position="100"/>
    </location>
</feature>
<evidence type="ECO:0000256" key="1">
    <source>
        <dbReference type="SAM" id="Phobius"/>
    </source>
</evidence>
<dbReference type="Gramene" id="mRNA:HanXRQr2_Chr09g0412991">
    <property type="protein sequence ID" value="mRNA:HanXRQr2_Chr09g0412991"/>
    <property type="gene ID" value="HanXRQr2_Chr09g0412991"/>
</dbReference>